<dbReference type="RefSeq" id="WP_069939511.1">
    <property type="nucleotide sequence ID" value="NZ_MAMP01000024.1"/>
</dbReference>
<evidence type="ECO:0000313" key="1">
    <source>
        <dbReference type="EMBL" id="OES43730.1"/>
    </source>
</evidence>
<accession>A0A1E7DKY0</accession>
<reference evidence="1 2" key="1">
    <citation type="submission" date="2016-06" db="EMBL/GenBank/DDBJ databases">
        <title>Domibacillus iocasae genome sequencing.</title>
        <authorList>
            <person name="Verma A."/>
            <person name="Pal Y."/>
            <person name="Ojha A.K."/>
            <person name="Krishnamurthi S."/>
        </authorList>
    </citation>
    <scope>NUCLEOTIDE SEQUENCE [LARGE SCALE GENOMIC DNA]</scope>
    <source>
        <strain evidence="1 2">DSM 29979</strain>
    </source>
</reference>
<dbReference type="OrthoDB" id="9759601at2"/>
<name>A0A1E7DKY0_9BACI</name>
<evidence type="ECO:0000313" key="2">
    <source>
        <dbReference type="Proteomes" id="UP000095658"/>
    </source>
</evidence>
<dbReference type="AlphaFoldDB" id="A0A1E7DKY0"/>
<keyword evidence="2" id="KW-1185">Reference proteome</keyword>
<gene>
    <name evidence="1" type="ORF">BA724_11565</name>
</gene>
<dbReference type="EMBL" id="MAMP01000024">
    <property type="protein sequence ID" value="OES43730.1"/>
    <property type="molecule type" value="Genomic_DNA"/>
</dbReference>
<organism evidence="1 2">
    <name type="scientific">Domibacillus iocasae</name>
    <dbReference type="NCBI Taxonomy" id="1714016"/>
    <lineage>
        <taxon>Bacteria</taxon>
        <taxon>Bacillati</taxon>
        <taxon>Bacillota</taxon>
        <taxon>Bacilli</taxon>
        <taxon>Bacillales</taxon>
        <taxon>Bacillaceae</taxon>
        <taxon>Domibacillus</taxon>
    </lineage>
</organism>
<protein>
    <submittedName>
        <fullName evidence="1">Uncharacterized protein</fullName>
    </submittedName>
</protein>
<sequence>MLPHEGIEILYSGSGTDFETAYIEMFRKAIVMYPTGLAVWLNDGRKGVVSEQNEHVSDRPILLILEEAGYNLDVPYKVNMAAETTLFIIETDTTLSGT</sequence>
<proteinExistence type="predicted"/>
<dbReference type="STRING" id="1714016.BA724_11565"/>
<comment type="caution">
    <text evidence="1">The sequence shown here is derived from an EMBL/GenBank/DDBJ whole genome shotgun (WGS) entry which is preliminary data.</text>
</comment>
<dbReference type="Proteomes" id="UP000095658">
    <property type="component" value="Unassembled WGS sequence"/>
</dbReference>